<evidence type="ECO:0000256" key="1">
    <source>
        <dbReference type="ARBA" id="ARBA00008769"/>
    </source>
</evidence>
<comment type="caution">
    <text evidence="3">The sequence shown here is derived from an EMBL/GenBank/DDBJ whole genome shotgun (WGS) entry which is preliminary data.</text>
</comment>
<dbReference type="Gene3D" id="2.40.160.180">
    <property type="entry name" value="Carbohydrate-selective porin OprB"/>
    <property type="match status" value="1"/>
</dbReference>
<keyword evidence="4" id="KW-1185">Reference proteome</keyword>
<dbReference type="Proteomes" id="UP001528673">
    <property type="component" value="Unassembled WGS sequence"/>
</dbReference>
<keyword evidence="2" id="KW-0732">Signal</keyword>
<protein>
    <submittedName>
        <fullName evidence="3">Carbohydrate porin</fullName>
    </submittedName>
</protein>
<dbReference type="InterPro" id="IPR007049">
    <property type="entry name" value="Carb-sel_porin_OprB"/>
</dbReference>
<gene>
    <name evidence="3" type="ORF">PSQ40_02125</name>
</gene>
<evidence type="ECO:0000313" key="3">
    <source>
        <dbReference type="EMBL" id="MDD0837359.1"/>
    </source>
</evidence>
<dbReference type="RefSeq" id="WP_273948382.1">
    <property type="nucleotide sequence ID" value="NZ_JAQSIP010000001.1"/>
</dbReference>
<dbReference type="EMBL" id="JAQSIP010000001">
    <property type="protein sequence ID" value="MDD0837359.1"/>
    <property type="molecule type" value="Genomic_DNA"/>
</dbReference>
<organism evidence="3 4">
    <name type="scientific">Curvibacter cyanobacteriorum</name>
    <dbReference type="NCBI Taxonomy" id="3026422"/>
    <lineage>
        <taxon>Bacteria</taxon>
        <taxon>Pseudomonadati</taxon>
        <taxon>Pseudomonadota</taxon>
        <taxon>Betaproteobacteria</taxon>
        <taxon>Burkholderiales</taxon>
        <taxon>Comamonadaceae</taxon>
        <taxon>Curvibacter</taxon>
    </lineage>
</organism>
<sequence length="450" mass="49761">MKNFPLKPLGWLVAGLHLCSASLAVAADEPAAATDTESTMARFQSTYIWQKKPGFSAAYSGQNSLLPRAERSYTFTLDAFLGFRPWQNGELYFVPEITQGVPLSNLTGLGGFTSGEATRVGGSHPTLYRQKLFLRQTWNQGGGRQRVEGEVDQMAGWVERDRVVLTAGNFSTLDVFDDNAYAKDPRSQFLNWSGMSHTAFDYAADARGFGWGAALEWYRGDWVLRVGRMTGPTTPNGLPTDLRIFQRYGEQYELEHAHTLAGQPGKVRLLAWRARALLANYADALAYGQANPTASKDWIGAVRNGVKTKYGLGVNLEQALNDRSGVFLRAMKGDGKTETYAFAEADASFSTGYSTRGTAWSRDQDTLGVMVARNMLSTDRRRYLAAGGMSFFIGDGALRYRPETLFEVYYNVNVAKGLWVSLDYQRIANPAYNADRGPVNVGSVRLHAEF</sequence>
<accession>A0ABT5MTJ7</accession>
<name>A0ABT5MTJ7_9BURK</name>
<proteinExistence type="inferred from homology"/>
<reference evidence="3 4" key="1">
    <citation type="submission" date="2023-02" db="EMBL/GenBank/DDBJ databases">
        <title>Bacterial whole genomic sequence of Curvibacter sp. HBC61.</title>
        <authorList>
            <person name="Le V."/>
            <person name="Ko S.-R."/>
            <person name="Ahn C.-Y."/>
            <person name="Oh H.-M."/>
        </authorList>
    </citation>
    <scope>NUCLEOTIDE SEQUENCE [LARGE SCALE GENOMIC DNA]</scope>
    <source>
        <strain evidence="3 4">HBC61</strain>
    </source>
</reference>
<evidence type="ECO:0000256" key="2">
    <source>
        <dbReference type="RuleBase" id="RU363072"/>
    </source>
</evidence>
<dbReference type="InterPro" id="IPR038673">
    <property type="entry name" value="OprB_sf"/>
</dbReference>
<evidence type="ECO:0000313" key="4">
    <source>
        <dbReference type="Proteomes" id="UP001528673"/>
    </source>
</evidence>
<comment type="similarity">
    <text evidence="1 2">Belongs to the OprB family.</text>
</comment>
<feature type="chain" id="PRO_5044997652" evidence="2">
    <location>
        <begin position="27"/>
        <end position="450"/>
    </location>
</feature>
<feature type="signal peptide" evidence="2">
    <location>
        <begin position="1"/>
        <end position="26"/>
    </location>
</feature>
<dbReference type="Pfam" id="PF04966">
    <property type="entry name" value="OprB"/>
    <property type="match status" value="1"/>
</dbReference>